<gene>
    <name evidence="4" type="ORF">BTW10_13445</name>
</gene>
<dbReference type="Gene3D" id="3.30.1340.30">
    <property type="match status" value="1"/>
</dbReference>
<dbReference type="InterPro" id="IPR007055">
    <property type="entry name" value="BON_dom"/>
</dbReference>
<dbReference type="PANTHER" id="PTHR34606">
    <property type="entry name" value="BON DOMAIN-CONTAINING PROTEIN"/>
    <property type="match status" value="1"/>
</dbReference>
<organism evidence="4 5">
    <name type="scientific">Chromohalobacter japonicus</name>
    <dbReference type="NCBI Taxonomy" id="223900"/>
    <lineage>
        <taxon>Bacteria</taxon>
        <taxon>Pseudomonadati</taxon>
        <taxon>Pseudomonadota</taxon>
        <taxon>Gammaproteobacteria</taxon>
        <taxon>Oceanospirillales</taxon>
        <taxon>Halomonadaceae</taxon>
        <taxon>Chromohalobacter</taxon>
    </lineage>
</organism>
<dbReference type="InterPro" id="IPR051686">
    <property type="entry name" value="Lipoprotein_DolP"/>
</dbReference>
<evidence type="ECO:0000259" key="3">
    <source>
        <dbReference type="PROSITE" id="PS50914"/>
    </source>
</evidence>
<name>A0A1Q8TAJ3_9GAMM</name>
<protein>
    <submittedName>
        <fullName evidence="4">Transporter</fullName>
    </submittedName>
</protein>
<dbReference type="AlphaFoldDB" id="A0A1Q8TAJ3"/>
<dbReference type="PROSITE" id="PS51257">
    <property type="entry name" value="PROKAR_LIPOPROTEIN"/>
    <property type="match status" value="1"/>
</dbReference>
<reference evidence="4 5" key="1">
    <citation type="submission" date="2016-12" db="EMBL/GenBank/DDBJ databases">
        <title>Draft genome sequences of strains Salinicola socius SMB35, Salinicola sp. MH3R3-1 and Chromohalobacter sp. SMB17 from the Verkhnekamsk potash mining region of Russia.</title>
        <authorList>
            <person name="Mavrodi D.V."/>
            <person name="Olsson B.E."/>
            <person name="Korsakova E.S."/>
            <person name="Pyankova A."/>
            <person name="Mavrodi O.V."/>
            <person name="Plotnikova E.G."/>
        </authorList>
    </citation>
    <scope>NUCLEOTIDE SEQUENCE [LARGE SCALE GENOMIC DNA]</scope>
    <source>
        <strain evidence="4 5">SMB17</strain>
    </source>
</reference>
<sequence>MTRQVILPFLLGITLALAGCASPSTDNQGGENYGKRTPGMKVEDESIQNKISDNLTSTDARFRDAHLNIDSYNGMVLLTGQVASDELKKKAGNVAEQARQVRRVHNELEVAANSPIGQRMTDTWITGRIKASLATDERIDGSRIRVITENSTVYLMGMVTHQEADVVTNIASQVGGIQRIVKVFEYLD</sequence>
<evidence type="ECO:0000256" key="2">
    <source>
        <dbReference type="SAM" id="SignalP"/>
    </source>
</evidence>
<evidence type="ECO:0000313" key="4">
    <source>
        <dbReference type="EMBL" id="OLO10701.1"/>
    </source>
</evidence>
<feature type="domain" description="BON" evidence="3">
    <location>
        <begin position="43"/>
        <end position="112"/>
    </location>
</feature>
<accession>A0A1Q8TAJ3</accession>
<evidence type="ECO:0000313" key="5">
    <source>
        <dbReference type="Proteomes" id="UP000186806"/>
    </source>
</evidence>
<evidence type="ECO:0000256" key="1">
    <source>
        <dbReference type="ARBA" id="ARBA00022729"/>
    </source>
</evidence>
<dbReference type="InterPro" id="IPR014004">
    <property type="entry name" value="Transpt-assoc_nodulatn_dom_bac"/>
</dbReference>
<keyword evidence="1 2" id="KW-0732">Signal</keyword>
<dbReference type="PROSITE" id="PS50914">
    <property type="entry name" value="BON"/>
    <property type="match status" value="2"/>
</dbReference>
<feature type="chain" id="PRO_5012141363" evidence="2">
    <location>
        <begin position="19"/>
        <end position="188"/>
    </location>
</feature>
<dbReference type="Proteomes" id="UP000186806">
    <property type="component" value="Unassembled WGS sequence"/>
</dbReference>
<dbReference type="EMBL" id="MSDQ01000032">
    <property type="protein sequence ID" value="OLO10701.1"/>
    <property type="molecule type" value="Genomic_DNA"/>
</dbReference>
<dbReference type="RefSeq" id="WP_075369822.1">
    <property type="nucleotide sequence ID" value="NZ_MSDQ01000032.1"/>
</dbReference>
<dbReference type="STRING" id="223900.GCA_000821045_01377"/>
<keyword evidence="5" id="KW-1185">Reference proteome</keyword>
<dbReference type="PANTHER" id="PTHR34606:SF4">
    <property type="entry name" value="OUTER MEMBRANE LIPOPROTEIN DOLP"/>
    <property type="match status" value="1"/>
</dbReference>
<proteinExistence type="predicted"/>
<comment type="caution">
    <text evidence="4">The sequence shown here is derived from an EMBL/GenBank/DDBJ whole genome shotgun (WGS) entry which is preliminary data.</text>
</comment>
<dbReference type="SMART" id="SM00749">
    <property type="entry name" value="BON"/>
    <property type="match status" value="2"/>
</dbReference>
<dbReference type="Pfam" id="PF04972">
    <property type="entry name" value="BON"/>
    <property type="match status" value="2"/>
</dbReference>
<feature type="signal peptide" evidence="2">
    <location>
        <begin position="1"/>
        <end position="18"/>
    </location>
</feature>
<feature type="domain" description="BON" evidence="3">
    <location>
        <begin position="121"/>
        <end position="188"/>
    </location>
</feature>